<dbReference type="PROSITE" id="PS50158">
    <property type="entry name" value="ZF_CCHC"/>
    <property type="match status" value="1"/>
</dbReference>
<dbReference type="AlphaFoldDB" id="A0A177T3I4"/>
<reference evidence="2" key="2">
    <citation type="journal article" date="2019" name="IMA Fungus">
        <title>Genome sequencing and comparison of five Tilletia species to identify candidate genes for the detection of regulated species infecting wheat.</title>
        <authorList>
            <person name="Nguyen H.D.T."/>
            <person name="Sultana T."/>
            <person name="Kesanakurti P."/>
            <person name="Hambleton S."/>
        </authorList>
    </citation>
    <scope>NUCLEOTIDE SEQUENCE</scope>
    <source>
        <strain evidence="2">DAOMC 236416</strain>
    </source>
</reference>
<evidence type="ECO:0000313" key="2">
    <source>
        <dbReference type="EMBL" id="KAE8236646.1"/>
    </source>
</evidence>
<feature type="region of interest" description="Disordered" evidence="1">
    <location>
        <begin position="1"/>
        <end position="22"/>
    </location>
</feature>
<dbReference type="InterPro" id="IPR001878">
    <property type="entry name" value="Znf_CCHC"/>
</dbReference>
<protein>
    <submittedName>
        <fullName evidence="2">Uncharacterized protein</fullName>
    </submittedName>
</protein>
<feature type="compositionally biased region" description="Low complexity" evidence="1">
    <location>
        <begin position="9"/>
        <end position="22"/>
    </location>
</feature>
<accession>A0A177T3I4</accession>
<organism evidence="2 3">
    <name type="scientific">Tilletia indica</name>
    <dbReference type="NCBI Taxonomy" id="43049"/>
    <lineage>
        <taxon>Eukaryota</taxon>
        <taxon>Fungi</taxon>
        <taxon>Dikarya</taxon>
        <taxon>Basidiomycota</taxon>
        <taxon>Ustilaginomycotina</taxon>
        <taxon>Exobasidiomycetes</taxon>
        <taxon>Tilletiales</taxon>
        <taxon>Tilletiaceae</taxon>
        <taxon>Tilletia</taxon>
    </lineage>
</organism>
<evidence type="ECO:0000256" key="1">
    <source>
        <dbReference type="SAM" id="MobiDB-lite"/>
    </source>
</evidence>
<reference evidence="2" key="1">
    <citation type="submission" date="2016-04" db="EMBL/GenBank/DDBJ databases">
        <authorList>
            <person name="Nguyen H.D."/>
            <person name="Samba Siva P."/>
            <person name="Cullis J."/>
            <person name="Levesque C.A."/>
            <person name="Hambleton S."/>
        </authorList>
    </citation>
    <scope>NUCLEOTIDE SEQUENCE</scope>
    <source>
        <strain evidence="2">DAOMC 236416</strain>
    </source>
</reference>
<dbReference type="EMBL" id="LWDF02002119">
    <property type="protein sequence ID" value="KAE8236646.1"/>
    <property type="molecule type" value="Genomic_DNA"/>
</dbReference>
<proteinExistence type="predicted"/>
<comment type="caution">
    <text evidence="2">The sequence shown here is derived from an EMBL/GenBank/DDBJ whole genome shotgun (WGS) entry which is preliminary data.</text>
</comment>
<dbReference type="GO" id="GO:0003676">
    <property type="term" value="F:nucleic acid binding"/>
    <property type="evidence" value="ECO:0007669"/>
    <property type="project" value="InterPro"/>
</dbReference>
<keyword evidence="3" id="KW-1185">Reference proteome</keyword>
<feature type="region of interest" description="Disordered" evidence="1">
    <location>
        <begin position="297"/>
        <end position="340"/>
    </location>
</feature>
<dbReference type="GO" id="GO:0008270">
    <property type="term" value="F:zinc ion binding"/>
    <property type="evidence" value="ECO:0007669"/>
    <property type="project" value="InterPro"/>
</dbReference>
<name>A0A177T3I4_9BASI</name>
<sequence>MAEIQNQNQAHAAQAEATAAMATSMRESARMLAEEIRAMREGNANPVEQVGLPSFLMDPNHEDTVVEPWPGAFFTVPGDVVELIKTGSRPPLIWLTVEALVTSDDGETRSPLTFPLSGKHKERVTTAIRKDAFLPRGATHQALQVLASVCRALSPPTNDADRSPAVLLEEMHLNILTRATDEHWTVWREYIKRCLDAIWAKRKPGVGMAFDIGKIDDSTLAKAELYCGKAKGFIDTFTSTKETLVYALLRAEGDAINEVGKTMEDIRVMGVYGPPPPPPPPVLPHAKSISGVLAVAHAPSQHKRKDREGDIGPFQRASSSYTPRDGDANPPKGPRAGNDRTDRRAALFCTACVRWGDHDFRVCKQALAPELENLGKMGWRWKGKSVPFCDRFNRAVDCMPAGNCTFGHYCSKCGTQGHAAVNCHGSI</sequence>
<gene>
    <name evidence="2" type="ORF">A4X13_0g9077</name>
</gene>
<dbReference type="Proteomes" id="UP000077521">
    <property type="component" value="Unassembled WGS sequence"/>
</dbReference>
<evidence type="ECO:0000313" key="3">
    <source>
        <dbReference type="Proteomes" id="UP000077521"/>
    </source>
</evidence>